<keyword evidence="1" id="KW-0812">Transmembrane</keyword>
<evidence type="ECO:0000313" key="3">
    <source>
        <dbReference type="EMBL" id="STI84969.1"/>
    </source>
</evidence>
<keyword evidence="1" id="KW-0472">Membrane</keyword>
<gene>
    <name evidence="3" type="primary">yejM_3</name>
    <name evidence="3" type="ORF">NCTC8622_04044</name>
</gene>
<dbReference type="InterPro" id="IPR024588">
    <property type="entry name" value="YejM_N"/>
</dbReference>
<feature type="domain" description="Inner membrane protein YejM N-terminal" evidence="2">
    <location>
        <begin position="27"/>
        <end position="95"/>
    </location>
</feature>
<feature type="transmembrane region" description="Helical" evidence="1">
    <location>
        <begin position="38"/>
        <end position="60"/>
    </location>
</feature>
<sequence length="102" mass="12043">MARDWQLISSACRLFYCLNGVCDVELAKLRSLTRRRRFARPLAAFLFIAFIASHVVYIWADVNFYRPITMQRANLPLSYPMTARRFLRSMVCLMRRSITPSY</sequence>
<proteinExistence type="predicted"/>
<accession>A0A376U6L2</accession>
<reference evidence="3 4" key="1">
    <citation type="submission" date="2018-06" db="EMBL/GenBank/DDBJ databases">
        <authorList>
            <consortium name="Pathogen Informatics"/>
            <person name="Doyle S."/>
        </authorList>
    </citation>
    <scope>NUCLEOTIDE SEQUENCE [LARGE SCALE GENOMIC DNA]</scope>
    <source>
        <strain evidence="3 4">NCTC8622</strain>
    </source>
</reference>
<protein>
    <submittedName>
        <fullName evidence="3">Putative sulfatase</fullName>
    </submittedName>
</protein>
<evidence type="ECO:0000313" key="4">
    <source>
        <dbReference type="Proteomes" id="UP000254079"/>
    </source>
</evidence>
<name>A0A376U6L2_ECOLX</name>
<evidence type="ECO:0000256" key="1">
    <source>
        <dbReference type="SAM" id="Phobius"/>
    </source>
</evidence>
<dbReference type="AlphaFoldDB" id="A0A376U6L2"/>
<dbReference type="Pfam" id="PF11893">
    <property type="entry name" value="DUF3413"/>
    <property type="match status" value="1"/>
</dbReference>
<dbReference type="EMBL" id="UGCP01000002">
    <property type="protein sequence ID" value="STI84969.1"/>
    <property type="molecule type" value="Genomic_DNA"/>
</dbReference>
<evidence type="ECO:0000259" key="2">
    <source>
        <dbReference type="Pfam" id="PF11893"/>
    </source>
</evidence>
<organism evidence="3 4">
    <name type="scientific">Escherichia coli</name>
    <dbReference type="NCBI Taxonomy" id="562"/>
    <lineage>
        <taxon>Bacteria</taxon>
        <taxon>Pseudomonadati</taxon>
        <taxon>Pseudomonadota</taxon>
        <taxon>Gammaproteobacteria</taxon>
        <taxon>Enterobacterales</taxon>
        <taxon>Enterobacteriaceae</taxon>
        <taxon>Escherichia</taxon>
    </lineage>
</organism>
<dbReference type="Proteomes" id="UP000254079">
    <property type="component" value="Unassembled WGS sequence"/>
</dbReference>
<keyword evidence="1" id="KW-1133">Transmembrane helix</keyword>